<proteinExistence type="predicted"/>
<protein>
    <submittedName>
        <fullName evidence="1">Uncharacterized protein</fullName>
    </submittedName>
</protein>
<evidence type="ECO:0000313" key="2">
    <source>
        <dbReference type="Proteomes" id="UP001054945"/>
    </source>
</evidence>
<name>A0AAV4T8G4_CAEEX</name>
<sequence>MEEVFHYFPRNLFFAVALHRKKVTQFGRAVPRKITMAYLFILRQILAGDDNNSYDVRSRSSGVTASNRACRRKMKAVPRLDWLIGFATNGRGNEIFRKKKTLGKTE</sequence>
<comment type="caution">
    <text evidence="1">The sequence shown here is derived from an EMBL/GenBank/DDBJ whole genome shotgun (WGS) entry which is preliminary data.</text>
</comment>
<keyword evidence="2" id="KW-1185">Reference proteome</keyword>
<dbReference type="Proteomes" id="UP001054945">
    <property type="component" value="Unassembled WGS sequence"/>
</dbReference>
<accession>A0AAV4T8G4</accession>
<reference evidence="1 2" key="1">
    <citation type="submission" date="2021-06" db="EMBL/GenBank/DDBJ databases">
        <title>Caerostris extrusa draft genome.</title>
        <authorList>
            <person name="Kono N."/>
            <person name="Arakawa K."/>
        </authorList>
    </citation>
    <scope>NUCLEOTIDE SEQUENCE [LARGE SCALE GENOMIC DNA]</scope>
</reference>
<organism evidence="1 2">
    <name type="scientific">Caerostris extrusa</name>
    <name type="common">Bark spider</name>
    <name type="synonym">Caerostris bankana</name>
    <dbReference type="NCBI Taxonomy" id="172846"/>
    <lineage>
        <taxon>Eukaryota</taxon>
        <taxon>Metazoa</taxon>
        <taxon>Ecdysozoa</taxon>
        <taxon>Arthropoda</taxon>
        <taxon>Chelicerata</taxon>
        <taxon>Arachnida</taxon>
        <taxon>Araneae</taxon>
        <taxon>Araneomorphae</taxon>
        <taxon>Entelegynae</taxon>
        <taxon>Araneoidea</taxon>
        <taxon>Araneidae</taxon>
        <taxon>Caerostris</taxon>
    </lineage>
</organism>
<dbReference type="EMBL" id="BPLR01010904">
    <property type="protein sequence ID" value="GIY42868.1"/>
    <property type="molecule type" value="Genomic_DNA"/>
</dbReference>
<evidence type="ECO:0000313" key="1">
    <source>
        <dbReference type="EMBL" id="GIY42868.1"/>
    </source>
</evidence>
<dbReference type="AlphaFoldDB" id="A0AAV4T8G4"/>
<gene>
    <name evidence="1" type="ORF">CEXT_567431</name>
</gene>